<accession>A0A1F6LHC8</accession>
<gene>
    <name evidence="2" type="ORF">A2725_03295</name>
</gene>
<feature type="transmembrane region" description="Helical" evidence="1">
    <location>
        <begin position="66"/>
        <end position="86"/>
    </location>
</feature>
<dbReference type="Proteomes" id="UP000177067">
    <property type="component" value="Unassembled WGS sequence"/>
</dbReference>
<reference evidence="2 3" key="1">
    <citation type="journal article" date="2016" name="Nat. Commun.">
        <title>Thousands of microbial genomes shed light on interconnected biogeochemical processes in an aquifer system.</title>
        <authorList>
            <person name="Anantharaman K."/>
            <person name="Brown C.T."/>
            <person name="Hug L.A."/>
            <person name="Sharon I."/>
            <person name="Castelle C.J."/>
            <person name="Probst A.J."/>
            <person name="Thomas B.C."/>
            <person name="Singh A."/>
            <person name="Wilkins M.J."/>
            <person name="Karaoz U."/>
            <person name="Brodie E.L."/>
            <person name="Williams K.H."/>
            <person name="Hubbard S.S."/>
            <person name="Banfield J.F."/>
        </authorList>
    </citation>
    <scope>NUCLEOTIDE SEQUENCE [LARGE SCALE GENOMIC DNA]</scope>
</reference>
<organism evidence="2 3">
    <name type="scientific">Candidatus Magasanikbacteria bacterium RIFCSPHIGHO2_01_FULL_33_34</name>
    <dbReference type="NCBI Taxonomy" id="1798671"/>
    <lineage>
        <taxon>Bacteria</taxon>
        <taxon>Candidatus Magasanikiibacteriota</taxon>
    </lineage>
</organism>
<dbReference type="AlphaFoldDB" id="A0A1F6LHC8"/>
<dbReference type="InterPro" id="IPR043993">
    <property type="entry name" value="T4SS_pilin"/>
</dbReference>
<evidence type="ECO:0000313" key="3">
    <source>
        <dbReference type="Proteomes" id="UP000177067"/>
    </source>
</evidence>
<evidence type="ECO:0000256" key="1">
    <source>
        <dbReference type="SAM" id="Phobius"/>
    </source>
</evidence>
<evidence type="ECO:0000313" key="2">
    <source>
        <dbReference type="EMBL" id="OGH58695.1"/>
    </source>
</evidence>
<keyword evidence="1" id="KW-1133">Transmembrane helix</keyword>
<dbReference type="EMBL" id="MFPS01000009">
    <property type="protein sequence ID" value="OGH58695.1"/>
    <property type="molecule type" value="Genomic_DNA"/>
</dbReference>
<keyword evidence="1" id="KW-0472">Membrane</keyword>
<comment type="caution">
    <text evidence="2">The sequence shown here is derived from an EMBL/GenBank/DDBJ whole genome shotgun (WGS) entry which is preliminary data.</text>
</comment>
<protein>
    <submittedName>
        <fullName evidence="2">Uncharacterized protein</fullName>
    </submittedName>
</protein>
<name>A0A1F6LHC8_9BACT</name>
<proteinExistence type="predicted"/>
<sequence length="165" mass="17917">MKKHKKNFLTLYILITILFLGYSFVDFAKVNAQDFTQQLKTFANKSGAGDTIPTDPRIVVAQLVKFLLGMIGIMFFAYSVYAGYLIMSSAGDEEKVKKGKSTLRTGIIGIFVIMSAYSILALVSSVALNATQDKPPAYFDYDIGTSEYDACIASGGTVSSCSRGL</sequence>
<keyword evidence="1" id="KW-0812">Transmembrane</keyword>
<dbReference type="Pfam" id="PF18895">
    <property type="entry name" value="T4SS_pilin"/>
    <property type="match status" value="1"/>
</dbReference>
<feature type="transmembrane region" description="Helical" evidence="1">
    <location>
        <begin position="107"/>
        <end position="128"/>
    </location>
</feature>